<name>A0A8S5LK30_9CAUD</name>
<accession>A0A8S5LK30</accession>
<sequence>MRKSVEIKIGESRYQLLYTVRSLERFEQYLGTSLFSVISSVLVNGAVGMVQSATIHFIISGLRAGLLNQPKNFDAYDFVDMYCENGGNIGELAKYIVDAVVESGLFTQGTPKKEAPMKKKNHR</sequence>
<dbReference type="EMBL" id="BK015862">
    <property type="protein sequence ID" value="DAD70289.1"/>
    <property type="molecule type" value="Genomic_DNA"/>
</dbReference>
<organism evidence="1">
    <name type="scientific">Siphoviridae sp. ctXPh6</name>
    <dbReference type="NCBI Taxonomy" id="2827578"/>
    <lineage>
        <taxon>Viruses</taxon>
        <taxon>Duplodnaviria</taxon>
        <taxon>Heunggongvirae</taxon>
        <taxon>Uroviricota</taxon>
        <taxon>Caudoviricetes</taxon>
    </lineage>
</organism>
<protein>
    <submittedName>
        <fullName evidence="1">Tail assembly chaperone protein</fullName>
    </submittedName>
</protein>
<proteinExistence type="predicted"/>
<reference evidence="1" key="1">
    <citation type="journal article" date="2021" name="Proc. Natl. Acad. Sci. U.S.A.">
        <title>A Catalog of Tens of Thousands of Viruses from Human Metagenomes Reveals Hidden Associations with Chronic Diseases.</title>
        <authorList>
            <person name="Tisza M.J."/>
            <person name="Buck C.B."/>
        </authorList>
    </citation>
    <scope>NUCLEOTIDE SEQUENCE</scope>
    <source>
        <strain evidence="1">CtXPh6</strain>
    </source>
</reference>
<evidence type="ECO:0000313" key="1">
    <source>
        <dbReference type="EMBL" id="DAD70289.1"/>
    </source>
</evidence>